<organism evidence="8 9">
    <name type="scientific">Rhodothalassium salexigens DSM 2132</name>
    <dbReference type="NCBI Taxonomy" id="1188247"/>
    <lineage>
        <taxon>Bacteria</taxon>
        <taxon>Pseudomonadati</taxon>
        <taxon>Pseudomonadota</taxon>
        <taxon>Alphaproteobacteria</taxon>
        <taxon>Rhodothalassiales</taxon>
        <taxon>Rhodothalassiaceae</taxon>
        <taxon>Rhodothalassium</taxon>
    </lineage>
</organism>
<reference evidence="8 9" key="1">
    <citation type="submission" date="2019-03" db="EMBL/GenBank/DDBJ databases">
        <title>Genomic Encyclopedia of Type Strains, Phase IV (KMG-IV): sequencing the most valuable type-strain genomes for metagenomic binning, comparative biology and taxonomic classification.</title>
        <authorList>
            <person name="Goeker M."/>
        </authorList>
    </citation>
    <scope>NUCLEOTIDE SEQUENCE [LARGE SCALE GENOMIC DNA]</scope>
    <source>
        <strain evidence="8 9">DSM 2132</strain>
    </source>
</reference>
<dbReference type="SMART" id="SM00387">
    <property type="entry name" value="HATPase_c"/>
    <property type="match status" value="1"/>
</dbReference>
<evidence type="ECO:0000256" key="6">
    <source>
        <dbReference type="SAM" id="MobiDB-lite"/>
    </source>
</evidence>
<dbReference type="GO" id="GO:0009927">
    <property type="term" value="F:histidine phosphotransfer kinase activity"/>
    <property type="evidence" value="ECO:0007669"/>
    <property type="project" value="TreeGrafter"/>
</dbReference>
<evidence type="ECO:0000256" key="3">
    <source>
        <dbReference type="ARBA" id="ARBA00022553"/>
    </source>
</evidence>
<dbReference type="InterPro" id="IPR036097">
    <property type="entry name" value="HisK_dim/P_sf"/>
</dbReference>
<keyword evidence="4" id="KW-0808">Transferase</keyword>
<dbReference type="CDD" id="cd00082">
    <property type="entry name" value="HisKA"/>
    <property type="match status" value="1"/>
</dbReference>
<dbReference type="EMBL" id="SLXO01000002">
    <property type="protein sequence ID" value="TCP37708.1"/>
    <property type="molecule type" value="Genomic_DNA"/>
</dbReference>
<dbReference type="Gene3D" id="3.30.450.20">
    <property type="entry name" value="PAS domain"/>
    <property type="match status" value="1"/>
</dbReference>
<dbReference type="InterPro" id="IPR004358">
    <property type="entry name" value="Sig_transdc_His_kin-like_C"/>
</dbReference>
<evidence type="ECO:0000256" key="5">
    <source>
        <dbReference type="ARBA" id="ARBA00022777"/>
    </source>
</evidence>
<keyword evidence="3" id="KW-0597">Phosphoprotein</keyword>
<evidence type="ECO:0000313" key="8">
    <source>
        <dbReference type="EMBL" id="TCP37708.1"/>
    </source>
</evidence>
<accession>A0A4R2PS01</accession>
<dbReference type="AlphaFoldDB" id="A0A4R2PS01"/>
<dbReference type="CDD" id="cd00130">
    <property type="entry name" value="PAS"/>
    <property type="match status" value="1"/>
</dbReference>
<dbReference type="GO" id="GO:0000155">
    <property type="term" value="F:phosphorelay sensor kinase activity"/>
    <property type="evidence" value="ECO:0007669"/>
    <property type="project" value="InterPro"/>
</dbReference>
<comment type="catalytic activity">
    <reaction evidence="1">
        <text>ATP + protein L-histidine = ADP + protein N-phospho-L-histidine.</text>
        <dbReference type="EC" id="2.7.13.3"/>
    </reaction>
</comment>
<dbReference type="InParanoid" id="A0A4R2PS01"/>
<dbReference type="SMART" id="SM00086">
    <property type="entry name" value="PAC"/>
    <property type="match status" value="1"/>
</dbReference>
<name>A0A4R2PS01_RHOSA</name>
<dbReference type="Pfam" id="PF02518">
    <property type="entry name" value="HATPase_c"/>
    <property type="match status" value="1"/>
</dbReference>
<dbReference type="PANTHER" id="PTHR43047">
    <property type="entry name" value="TWO-COMPONENT HISTIDINE PROTEIN KINASE"/>
    <property type="match status" value="1"/>
</dbReference>
<dbReference type="InterPro" id="IPR001610">
    <property type="entry name" value="PAC"/>
</dbReference>
<dbReference type="InterPro" id="IPR003594">
    <property type="entry name" value="HATPase_dom"/>
</dbReference>
<dbReference type="SUPFAM" id="SSF47384">
    <property type="entry name" value="Homodimeric domain of signal transducing histidine kinase"/>
    <property type="match status" value="1"/>
</dbReference>
<dbReference type="InterPro" id="IPR003661">
    <property type="entry name" value="HisK_dim/P_dom"/>
</dbReference>
<evidence type="ECO:0000256" key="1">
    <source>
        <dbReference type="ARBA" id="ARBA00000085"/>
    </source>
</evidence>
<dbReference type="InterPro" id="IPR036890">
    <property type="entry name" value="HATPase_C_sf"/>
</dbReference>
<keyword evidence="5 8" id="KW-0418">Kinase</keyword>
<dbReference type="Gene3D" id="1.10.287.130">
    <property type="match status" value="1"/>
</dbReference>
<feature type="domain" description="Histidine kinase" evidence="7">
    <location>
        <begin position="390"/>
        <end position="612"/>
    </location>
</feature>
<dbReference type="PANTHER" id="PTHR43047:SF72">
    <property type="entry name" value="OSMOSENSING HISTIDINE PROTEIN KINASE SLN1"/>
    <property type="match status" value="1"/>
</dbReference>
<evidence type="ECO:0000259" key="7">
    <source>
        <dbReference type="PROSITE" id="PS50109"/>
    </source>
</evidence>
<dbReference type="SMART" id="SM00388">
    <property type="entry name" value="HisKA"/>
    <property type="match status" value="1"/>
</dbReference>
<dbReference type="InterPro" id="IPR035965">
    <property type="entry name" value="PAS-like_dom_sf"/>
</dbReference>
<dbReference type="PRINTS" id="PR00344">
    <property type="entry name" value="BCTRLSENSOR"/>
</dbReference>
<evidence type="ECO:0000256" key="4">
    <source>
        <dbReference type="ARBA" id="ARBA00022679"/>
    </source>
</evidence>
<keyword evidence="9" id="KW-1185">Reference proteome</keyword>
<dbReference type="PROSITE" id="PS50109">
    <property type="entry name" value="HIS_KIN"/>
    <property type="match status" value="1"/>
</dbReference>
<dbReference type="Proteomes" id="UP000295399">
    <property type="component" value="Unassembled WGS sequence"/>
</dbReference>
<feature type="region of interest" description="Disordered" evidence="6">
    <location>
        <begin position="1"/>
        <end position="88"/>
    </location>
</feature>
<sequence length="613" mass="65456">MSGKAGEPSPGREPEDGGFTATVTSLRPTDRPVGRRDRTTEMDTPSPRDRPSSSPAEPDHGRSDPVAAGRLGADRTPVDDGRAEARGGCGQQAPAGVLDSLLVDQSCAAFLCDADGTVVARNATSTAVWPDLSPFAARLEPVAAGVAQGQQSQVMVESGQAWLAQRCFRGRVFPVRPPAWNDIAVAAVFEDITDDRHWQAAGATRPEDDARLSDFARAASDWFWETDADGRLTVLSQRYTALTGRPSVIVLGQPLSAVARINVTADAPGRVDGDGGLDRGGGRHYRVDDLLAARRGFRDVEVALICQDQATLPALLSGVPVFDPQTGEFAGFRGSGRDITALKRRTNEALAARAELEDTLLELRTRNLELDVASARAEAALKAKNEFLASMSHELRTPLNAIIGFSEAMTLQAFGPLDGKYQEYGNDILGSARHLLGLINDILQVSLIESDKLEIEEEAVSLSDMVRQAHAMLTVRAERQGVDLSQVAYDGDLAVLADPRRLLQVLTNLVTNAVKFTPSGGSVGVQVRGPEDDGLIRVTVWDTGQGVPEEHREAIFNRFHKGASSVYASSGEGVGLGLSISRHLAQAMGGNLWLEDSSDAGSRFTIDLKPAAA</sequence>
<comment type="caution">
    <text evidence="8">The sequence shown here is derived from an EMBL/GenBank/DDBJ whole genome shotgun (WGS) entry which is preliminary data.</text>
</comment>
<evidence type="ECO:0000313" key="9">
    <source>
        <dbReference type="Proteomes" id="UP000295399"/>
    </source>
</evidence>
<dbReference type="GO" id="GO:0005886">
    <property type="term" value="C:plasma membrane"/>
    <property type="evidence" value="ECO:0007669"/>
    <property type="project" value="TreeGrafter"/>
</dbReference>
<dbReference type="InterPro" id="IPR000014">
    <property type="entry name" value="PAS"/>
</dbReference>
<dbReference type="InterPro" id="IPR005467">
    <property type="entry name" value="His_kinase_dom"/>
</dbReference>
<dbReference type="Gene3D" id="3.30.565.10">
    <property type="entry name" value="Histidine kinase-like ATPase, C-terminal domain"/>
    <property type="match status" value="1"/>
</dbReference>
<proteinExistence type="predicted"/>
<dbReference type="SUPFAM" id="SSF55874">
    <property type="entry name" value="ATPase domain of HSP90 chaperone/DNA topoisomerase II/histidine kinase"/>
    <property type="match status" value="1"/>
</dbReference>
<protein>
    <recommendedName>
        <fullName evidence="2">histidine kinase</fullName>
        <ecNumber evidence="2">2.7.13.3</ecNumber>
    </recommendedName>
</protein>
<feature type="compositionally biased region" description="Basic and acidic residues" evidence="6">
    <location>
        <begin position="72"/>
        <end position="85"/>
    </location>
</feature>
<dbReference type="Pfam" id="PF00512">
    <property type="entry name" value="HisKA"/>
    <property type="match status" value="1"/>
</dbReference>
<dbReference type="EC" id="2.7.13.3" evidence="2"/>
<gene>
    <name evidence="8" type="ORF">EV659_102114</name>
</gene>
<feature type="compositionally biased region" description="Basic and acidic residues" evidence="6">
    <location>
        <begin position="28"/>
        <end position="63"/>
    </location>
</feature>
<dbReference type="SUPFAM" id="SSF55785">
    <property type="entry name" value="PYP-like sensor domain (PAS domain)"/>
    <property type="match status" value="1"/>
</dbReference>
<evidence type="ECO:0000256" key="2">
    <source>
        <dbReference type="ARBA" id="ARBA00012438"/>
    </source>
</evidence>